<feature type="transmembrane region" description="Helical" evidence="1">
    <location>
        <begin position="43"/>
        <end position="63"/>
    </location>
</feature>
<dbReference type="RefSeq" id="WP_095881399.1">
    <property type="nucleotide sequence ID" value="NZ_NTHN02000096.1"/>
</dbReference>
<comment type="caution">
    <text evidence="3">The sequence shown here is derived from an EMBL/GenBank/DDBJ whole genome shotgun (WGS) entry which is preliminary data.</text>
</comment>
<dbReference type="EMBL" id="NTHN02000096">
    <property type="protein sequence ID" value="MCT4373519.1"/>
    <property type="molecule type" value="Genomic_DNA"/>
</dbReference>
<reference evidence="2" key="3">
    <citation type="submission" date="2024-05" db="EMBL/GenBank/DDBJ databases">
        <title>Yangia mangrovi SAOS 153D genome.</title>
        <authorList>
            <person name="Verma A."/>
            <person name="Pal Y."/>
            <person name="Sundharam S."/>
            <person name="Bisht B."/>
            <person name="Srinivasan K."/>
        </authorList>
    </citation>
    <scope>NUCLEOTIDE SEQUENCE</scope>
    <source>
        <strain evidence="2">SAOS 153D</strain>
    </source>
</reference>
<keyword evidence="1" id="KW-0472">Membrane</keyword>
<evidence type="ECO:0000313" key="4">
    <source>
        <dbReference type="Proteomes" id="UP000217448"/>
    </source>
</evidence>
<keyword evidence="4" id="KW-1185">Reference proteome</keyword>
<evidence type="ECO:0000313" key="2">
    <source>
        <dbReference type="EMBL" id="MCT4373519.1"/>
    </source>
</evidence>
<keyword evidence="1" id="KW-0812">Transmembrane</keyword>
<reference evidence="3" key="1">
    <citation type="submission" date="2017-09" db="EMBL/GenBank/DDBJ databases">
        <title>Yangia sp. SAOS 153D whole genome sequencing.</title>
        <authorList>
            <person name="Verma A."/>
            <person name="Krishnamurthi S."/>
        </authorList>
    </citation>
    <scope>NUCLEOTIDE SEQUENCE [LARGE SCALE GENOMIC DNA]</scope>
    <source>
        <strain evidence="3">SAOS 153D</strain>
    </source>
</reference>
<gene>
    <name evidence="2" type="ORF">CLG85_025770</name>
    <name evidence="3" type="ORF">CLG85_05775</name>
</gene>
<dbReference type="OrthoDB" id="7876780at2"/>
<sequence length="64" mass="6713">MSTLLALTILTATSALVLGNIRVVATDTFRALADATSRARASGTLGAKLAFGLLWLMIFLLGYV</sequence>
<evidence type="ECO:0000313" key="3">
    <source>
        <dbReference type="EMBL" id="PBD20104.1"/>
    </source>
</evidence>
<reference evidence="4" key="2">
    <citation type="submission" date="2023-07" db="EMBL/GenBank/DDBJ databases">
        <title>Yangia mangrovi SAOS 153D genome.</title>
        <authorList>
            <person name="Verma A."/>
            <person name="Pal Y."/>
            <person name="Sundharam S."/>
            <person name="Bisht B."/>
            <person name="Srinivasan K."/>
        </authorList>
    </citation>
    <scope>NUCLEOTIDE SEQUENCE [LARGE SCALE GENOMIC DNA]</scope>
    <source>
        <strain evidence="4">SAOS 153D</strain>
    </source>
</reference>
<evidence type="ECO:0000256" key="1">
    <source>
        <dbReference type="SAM" id="Phobius"/>
    </source>
</evidence>
<keyword evidence="1" id="KW-1133">Transmembrane helix</keyword>
<organism evidence="3">
    <name type="scientific">Alloyangia mangrovi</name>
    <dbReference type="NCBI Taxonomy" id="1779329"/>
    <lineage>
        <taxon>Bacteria</taxon>
        <taxon>Pseudomonadati</taxon>
        <taxon>Pseudomonadota</taxon>
        <taxon>Alphaproteobacteria</taxon>
        <taxon>Rhodobacterales</taxon>
        <taxon>Roseobacteraceae</taxon>
        <taxon>Alloyangia</taxon>
    </lineage>
</organism>
<accession>A0A2A3K036</accession>
<protein>
    <submittedName>
        <fullName evidence="3">Uncharacterized protein</fullName>
    </submittedName>
</protein>
<dbReference type="EMBL" id="NTHN01000075">
    <property type="protein sequence ID" value="PBD20104.1"/>
    <property type="molecule type" value="Genomic_DNA"/>
</dbReference>
<name>A0A2A3K036_9RHOB</name>
<dbReference type="AlphaFoldDB" id="A0A2A3K036"/>
<proteinExistence type="predicted"/>
<dbReference type="Proteomes" id="UP000217448">
    <property type="component" value="Unassembled WGS sequence"/>
</dbReference>